<dbReference type="InterPro" id="IPR005630">
    <property type="entry name" value="Terpene_synthase_metal-bd"/>
</dbReference>
<name>A0A2P5BID3_PARAD</name>
<evidence type="ECO:0000259" key="4">
    <source>
        <dbReference type="Pfam" id="PF03936"/>
    </source>
</evidence>
<dbReference type="PANTHER" id="PTHR31225">
    <property type="entry name" value="OS04G0344100 PROTEIN-RELATED"/>
    <property type="match status" value="1"/>
</dbReference>
<dbReference type="GO" id="GO:0010333">
    <property type="term" value="F:terpene synthase activity"/>
    <property type="evidence" value="ECO:0007669"/>
    <property type="project" value="InterPro"/>
</dbReference>
<comment type="cofactor">
    <cofactor evidence="1">
        <name>Mg(2+)</name>
        <dbReference type="ChEBI" id="CHEBI:18420"/>
    </cofactor>
</comment>
<dbReference type="GO" id="GO:0016114">
    <property type="term" value="P:terpenoid biosynthetic process"/>
    <property type="evidence" value="ECO:0007669"/>
    <property type="project" value="InterPro"/>
</dbReference>
<comment type="caution">
    <text evidence="5">The sequence shown here is derived from an EMBL/GenBank/DDBJ whole genome shotgun (WGS) entry which is preliminary data.</text>
</comment>
<dbReference type="InterPro" id="IPR036965">
    <property type="entry name" value="Terpene_synth_N_sf"/>
</dbReference>
<evidence type="ECO:0000256" key="3">
    <source>
        <dbReference type="ARBA" id="ARBA00022842"/>
    </source>
</evidence>
<protein>
    <submittedName>
        <fullName evidence="5">Squalene/phytoene synthase</fullName>
    </submittedName>
</protein>
<feature type="domain" description="Terpene synthase metal-binding" evidence="4">
    <location>
        <begin position="37"/>
        <end position="105"/>
    </location>
</feature>
<keyword evidence="2" id="KW-0479">Metal-binding</keyword>
<dbReference type="AlphaFoldDB" id="A0A2P5BID3"/>
<evidence type="ECO:0000313" key="5">
    <source>
        <dbReference type="EMBL" id="PON48545.1"/>
    </source>
</evidence>
<evidence type="ECO:0000256" key="1">
    <source>
        <dbReference type="ARBA" id="ARBA00001946"/>
    </source>
</evidence>
<organism evidence="5 6">
    <name type="scientific">Parasponia andersonii</name>
    <name type="common">Sponia andersonii</name>
    <dbReference type="NCBI Taxonomy" id="3476"/>
    <lineage>
        <taxon>Eukaryota</taxon>
        <taxon>Viridiplantae</taxon>
        <taxon>Streptophyta</taxon>
        <taxon>Embryophyta</taxon>
        <taxon>Tracheophyta</taxon>
        <taxon>Spermatophyta</taxon>
        <taxon>Magnoliopsida</taxon>
        <taxon>eudicotyledons</taxon>
        <taxon>Gunneridae</taxon>
        <taxon>Pentapetalae</taxon>
        <taxon>rosids</taxon>
        <taxon>fabids</taxon>
        <taxon>Rosales</taxon>
        <taxon>Cannabaceae</taxon>
        <taxon>Parasponia</taxon>
    </lineage>
</organism>
<dbReference type="EMBL" id="JXTB01000275">
    <property type="protein sequence ID" value="PON48545.1"/>
    <property type="molecule type" value="Genomic_DNA"/>
</dbReference>
<evidence type="ECO:0000313" key="6">
    <source>
        <dbReference type="Proteomes" id="UP000237105"/>
    </source>
</evidence>
<keyword evidence="3" id="KW-0460">Magnesium</keyword>
<dbReference type="GO" id="GO:0000287">
    <property type="term" value="F:magnesium ion binding"/>
    <property type="evidence" value="ECO:0007669"/>
    <property type="project" value="InterPro"/>
</dbReference>
<dbReference type="InterPro" id="IPR008949">
    <property type="entry name" value="Isoprenoid_synthase_dom_sf"/>
</dbReference>
<dbReference type="OrthoDB" id="1936865at2759"/>
<evidence type="ECO:0000256" key="2">
    <source>
        <dbReference type="ARBA" id="ARBA00022723"/>
    </source>
</evidence>
<dbReference type="Proteomes" id="UP000237105">
    <property type="component" value="Unassembled WGS sequence"/>
</dbReference>
<dbReference type="Pfam" id="PF03936">
    <property type="entry name" value="Terpene_synth_C"/>
    <property type="match status" value="1"/>
</dbReference>
<gene>
    <name evidence="5" type="ORF">PanWU01x14_236520</name>
</gene>
<dbReference type="STRING" id="3476.A0A2P5BID3"/>
<dbReference type="SUPFAM" id="SSF48576">
    <property type="entry name" value="Terpenoid synthases"/>
    <property type="match status" value="1"/>
</dbReference>
<reference evidence="6" key="1">
    <citation type="submission" date="2016-06" db="EMBL/GenBank/DDBJ databases">
        <title>Parallel loss of symbiosis genes in relatives of nitrogen-fixing non-legume Parasponia.</title>
        <authorList>
            <person name="Van Velzen R."/>
            <person name="Holmer R."/>
            <person name="Bu F."/>
            <person name="Rutten L."/>
            <person name="Van Zeijl A."/>
            <person name="Liu W."/>
            <person name="Santuari L."/>
            <person name="Cao Q."/>
            <person name="Sharma T."/>
            <person name="Shen D."/>
            <person name="Roswanjaya Y."/>
            <person name="Wardhani T."/>
            <person name="Kalhor M.S."/>
            <person name="Jansen J."/>
            <person name="Van den Hoogen J."/>
            <person name="Gungor B."/>
            <person name="Hartog M."/>
            <person name="Hontelez J."/>
            <person name="Verver J."/>
            <person name="Yang W.-C."/>
            <person name="Schijlen E."/>
            <person name="Repin R."/>
            <person name="Schilthuizen M."/>
            <person name="Schranz E."/>
            <person name="Heidstra R."/>
            <person name="Miyata K."/>
            <person name="Fedorova E."/>
            <person name="Kohlen W."/>
            <person name="Bisseling T."/>
            <person name="Smit S."/>
            <person name="Geurts R."/>
        </authorList>
    </citation>
    <scope>NUCLEOTIDE SEQUENCE [LARGE SCALE GENOMIC DNA]</scope>
    <source>
        <strain evidence="6">cv. WU1-14</strain>
    </source>
</reference>
<dbReference type="Gene3D" id="1.50.10.130">
    <property type="entry name" value="Terpene synthase, N-terminal domain"/>
    <property type="match status" value="1"/>
</dbReference>
<proteinExistence type="predicted"/>
<keyword evidence="6" id="KW-1185">Reference proteome</keyword>
<dbReference type="Gene3D" id="1.10.600.10">
    <property type="entry name" value="Farnesyl Diphosphate Synthase"/>
    <property type="match status" value="1"/>
</dbReference>
<dbReference type="PANTHER" id="PTHR31225:SF252">
    <property type="entry name" value="TERPENE SYNTHASE 12-RELATED"/>
    <property type="match status" value="1"/>
</dbReference>
<accession>A0A2P5BID3</accession>
<sequence>MSRPEARSYIEAYNKRPDANPVLLEVAKWDFNKAVEEYGLANKLSVARDRLMESYFWTVGMVYEPQCSNLRKDIAKVVPLITVIDDVYDVYGTLEELELFTDAVGKAELERGETANSIFLCIMSERGRSEEPARQYYQLVIILPSQSLFVETTINLARIAQMHLPT</sequence>
<dbReference type="InterPro" id="IPR050148">
    <property type="entry name" value="Terpene_synthase-like"/>
</dbReference>